<reference evidence="6 7" key="1">
    <citation type="submission" date="2020-04" db="EMBL/GenBank/DDBJ databases">
        <title>Sequencing and Assembly of C. fimi.</title>
        <authorList>
            <person name="Ramsey A.R."/>
        </authorList>
    </citation>
    <scope>NUCLEOTIDE SEQUENCE [LARGE SCALE GENOMIC DNA]</scope>
    <source>
        <strain evidence="6 7">SB</strain>
    </source>
</reference>
<keyword evidence="3" id="KW-0812">Transmembrane</keyword>
<sequence>MDALLLGLRVALALASVLGLIWFAGRKLAGTAGVRRTRSVPLAVIGRQSLGKGAGVALVEVAGRVLLLGVGDQGVRVLTEIDVPAADGADDGAAAPAADAPRAVAGLGGVLVPVTEVREELDLSVLEQDPTALDDPERVAELAALAGLAASTSARRSGALQTGALQTGAPTGARQTGARQTAALQGSILSPETWRRAVDVVQQRTVRR</sequence>
<keyword evidence="4" id="KW-1133">Transmembrane helix</keyword>
<evidence type="ECO:0000256" key="2">
    <source>
        <dbReference type="ARBA" id="ARBA00022475"/>
    </source>
</evidence>
<dbReference type="InterPro" id="IPR022781">
    <property type="entry name" value="Flagellar_biosynth_FliO"/>
</dbReference>
<gene>
    <name evidence="6" type="ORF">HIR71_12680</name>
</gene>
<dbReference type="GO" id="GO:0044781">
    <property type="term" value="P:bacterial-type flagellum organization"/>
    <property type="evidence" value="ECO:0007669"/>
    <property type="project" value="InterPro"/>
</dbReference>
<organism evidence="6 7">
    <name type="scientific">Cellulomonas fimi</name>
    <dbReference type="NCBI Taxonomy" id="1708"/>
    <lineage>
        <taxon>Bacteria</taxon>
        <taxon>Bacillati</taxon>
        <taxon>Actinomycetota</taxon>
        <taxon>Actinomycetes</taxon>
        <taxon>Micrococcales</taxon>
        <taxon>Cellulomonadaceae</taxon>
        <taxon>Cellulomonas</taxon>
    </lineage>
</organism>
<keyword evidence="5" id="KW-0472">Membrane</keyword>
<dbReference type="EMBL" id="JABCJJ010000022">
    <property type="protein sequence ID" value="NMR21065.1"/>
    <property type="molecule type" value="Genomic_DNA"/>
</dbReference>
<comment type="caution">
    <text evidence="6">The sequence shown here is derived from an EMBL/GenBank/DDBJ whole genome shotgun (WGS) entry which is preliminary data.</text>
</comment>
<dbReference type="GO" id="GO:0016020">
    <property type="term" value="C:membrane"/>
    <property type="evidence" value="ECO:0007669"/>
    <property type="project" value="InterPro"/>
</dbReference>
<evidence type="ECO:0000313" key="7">
    <source>
        <dbReference type="Proteomes" id="UP000562124"/>
    </source>
</evidence>
<dbReference type="RefSeq" id="WP_169325439.1">
    <property type="nucleotide sequence ID" value="NZ_JABCJJ010000022.1"/>
</dbReference>
<name>A0A7Y0M049_CELFI</name>
<comment type="subcellular location">
    <subcellularLocation>
        <location evidence="1">Cell membrane</location>
    </subcellularLocation>
</comment>
<accession>A0A7Y0M049</accession>
<keyword evidence="2" id="KW-1003">Cell membrane</keyword>
<dbReference type="AlphaFoldDB" id="A0A7Y0M049"/>
<evidence type="ECO:0000313" key="6">
    <source>
        <dbReference type="EMBL" id="NMR21065.1"/>
    </source>
</evidence>
<keyword evidence="6" id="KW-0969">Cilium</keyword>
<protein>
    <submittedName>
        <fullName evidence="6">Flagellar biosynthetic protein FliO</fullName>
    </submittedName>
</protein>
<keyword evidence="6" id="KW-0282">Flagellum</keyword>
<evidence type="ECO:0000256" key="1">
    <source>
        <dbReference type="ARBA" id="ARBA00004236"/>
    </source>
</evidence>
<keyword evidence="7" id="KW-1185">Reference proteome</keyword>
<evidence type="ECO:0000256" key="5">
    <source>
        <dbReference type="ARBA" id="ARBA00023136"/>
    </source>
</evidence>
<evidence type="ECO:0000256" key="4">
    <source>
        <dbReference type="ARBA" id="ARBA00022989"/>
    </source>
</evidence>
<keyword evidence="6" id="KW-0966">Cell projection</keyword>
<proteinExistence type="predicted"/>
<dbReference type="Proteomes" id="UP000562124">
    <property type="component" value="Unassembled WGS sequence"/>
</dbReference>
<evidence type="ECO:0000256" key="3">
    <source>
        <dbReference type="ARBA" id="ARBA00022692"/>
    </source>
</evidence>
<dbReference type="Pfam" id="PF04347">
    <property type="entry name" value="FliO"/>
    <property type="match status" value="1"/>
</dbReference>